<protein>
    <recommendedName>
        <fullName evidence="1">DUF3741 domain-containing protein</fullName>
    </recommendedName>
</protein>
<feature type="domain" description="DUF3741" evidence="1">
    <location>
        <begin position="51"/>
        <end position="80"/>
    </location>
</feature>
<accession>A0A7J7NXV1</accession>
<dbReference type="AlphaFoldDB" id="A0A7J7NXV1"/>
<keyword evidence="3" id="KW-1185">Reference proteome</keyword>
<sequence length="251" mass="27795">MLLSAKSDETDGLRQGKISKTSLQRILIHLIDEDECPRFSIKGNNDYSFSSSMTDDGRNGSKAHGVVARLMTFDSLPSSSNSDSYSATFFDTQSLGGAHSDRGIRGFHNEAKIVYYNNRPVKLLSPINSFELISEKSTAYIIEATTRIIDQGPQTSRKGKIPSARLRCSSVPLRVRDLKDKKNGTIRYVNDAIKEGAGVSIFCKRSTVENEKELLTGMMEIQLLATYGDPECIIVTEVESFEQIGLQIDPD</sequence>
<organism evidence="2 3">
    <name type="scientific">Kingdonia uniflora</name>
    <dbReference type="NCBI Taxonomy" id="39325"/>
    <lineage>
        <taxon>Eukaryota</taxon>
        <taxon>Viridiplantae</taxon>
        <taxon>Streptophyta</taxon>
        <taxon>Embryophyta</taxon>
        <taxon>Tracheophyta</taxon>
        <taxon>Spermatophyta</taxon>
        <taxon>Magnoliopsida</taxon>
        <taxon>Ranunculales</taxon>
        <taxon>Circaeasteraceae</taxon>
        <taxon>Kingdonia</taxon>
    </lineage>
</organism>
<evidence type="ECO:0000313" key="2">
    <source>
        <dbReference type="EMBL" id="KAF6172015.1"/>
    </source>
</evidence>
<comment type="caution">
    <text evidence="2">The sequence shown here is derived from an EMBL/GenBank/DDBJ whole genome shotgun (WGS) entry which is preliminary data.</text>
</comment>
<dbReference type="Proteomes" id="UP000541444">
    <property type="component" value="Unassembled WGS sequence"/>
</dbReference>
<dbReference type="InterPro" id="IPR032795">
    <property type="entry name" value="DUF3741-assoc"/>
</dbReference>
<gene>
    <name evidence="2" type="ORF">GIB67_029433</name>
</gene>
<evidence type="ECO:0000313" key="3">
    <source>
        <dbReference type="Proteomes" id="UP000541444"/>
    </source>
</evidence>
<evidence type="ECO:0000259" key="1">
    <source>
        <dbReference type="Pfam" id="PF14383"/>
    </source>
</evidence>
<dbReference type="EMBL" id="JACGCM010000445">
    <property type="protein sequence ID" value="KAF6172015.1"/>
    <property type="molecule type" value="Genomic_DNA"/>
</dbReference>
<name>A0A7J7NXV1_9MAGN</name>
<dbReference type="PANTHER" id="PTHR21726">
    <property type="entry name" value="PHOSPHATIDYLINOSITOL N-ACETYLGLUCOSAMINYLTRANSFERASE SUBUNIT P DOWN SYNDROME CRITICAL REGION PROTEIN 5 -RELATED"/>
    <property type="match status" value="1"/>
</dbReference>
<reference evidence="2 3" key="1">
    <citation type="journal article" date="2020" name="IScience">
        <title>Genome Sequencing of the Endangered Kingdonia uniflora (Circaeasteraceae, Ranunculales) Reveals Potential Mechanisms of Evolutionary Specialization.</title>
        <authorList>
            <person name="Sun Y."/>
            <person name="Deng T."/>
            <person name="Zhang A."/>
            <person name="Moore M.J."/>
            <person name="Landis J.B."/>
            <person name="Lin N."/>
            <person name="Zhang H."/>
            <person name="Zhang X."/>
            <person name="Huang J."/>
            <person name="Zhang X."/>
            <person name="Sun H."/>
            <person name="Wang H."/>
        </authorList>
    </citation>
    <scope>NUCLEOTIDE SEQUENCE [LARGE SCALE GENOMIC DNA]</scope>
    <source>
        <strain evidence="2">TB1705</strain>
        <tissue evidence="2">Leaf</tissue>
    </source>
</reference>
<proteinExistence type="predicted"/>
<dbReference type="PANTHER" id="PTHR21726:SF29">
    <property type="entry name" value="EXPRESSED PROTEIN"/>
    <property type="match status" value="1"/>
</dbReference>
<dbReference type="Pfam" id="PF14383">
    <property type="entry name" value="VARLMGL"/>
    <property type="match status" value="1"/>
</dbReference>
<dbReference type="OrthoDB" id="765769at2759"/>